<reference evidence="3" key="1">
    <citation type="submission" date="2012-12" db="EMBL/GenBank/DDBJ databases">
        <authorList>
            <person name="Hellsten U."/>
            <person name="Grimwood J."/>
            <person name="Chapman J.A."/>
            <person name="Shapiro H."/>
            <person name="Aerts A."/>
            <person name="Otillar R.P."/>
            <person name="Terry A.Y."/>
            <person name="Boore J.L."/>
            <person name="Simakov O."/>
            <person name="Marletaz F."/>
            <person name="Cho S.-J."/>
            <person name="Edsinger-Gonzales E."/>
            <person name="Havlak P."/>
            <person name="Kuo D.-H."/>
            <person name="Larsson T."/>
            <person name="Lv J."/>
            <person name="Arendt D."/>
            <person name="Savage R."/>
            <person name="Osoegawa K."/>
            <person name="de Jong P."/>
            <person name="Lindberg D.R."/>
            <person name="Seaver E.C."/>
            <person name="Weisblat D.A."/>
            <person name="Putnam N.H."/>
            <person name="Grigoriev I.V."/>
            <person name="Rokhsar D.S."/>
        </authorList>
    </citation>
    <scope>NUCLEOTIDE SEQUENCE</scope>
    <source>
        <strain evidence="3">I ESC-2004</strain>
    </source>
</reference>
<reference evidence="1 3" key="2">
    <citation type="journal article" date="2013" name="Nature">
        <title>Insights into bilaterian evolution from three spiralian genomes.</title>
        <authorList>
            <person name="Simakov O."/>
            <person name="Marletaz F."/>
            <person name="Cho S.J."/>
            <person name="Edsinger-Gonzales E."/>
            <person name="Havlak P."/>
            <person name="Hellsten U."/>
            <person name="Kuo D.H."/>
            <person name="Larsson T."/>
            <person name="Lv J."/>
            <person name="Arendt D."/>
            <person name="Savage R."/>
            <person name="Osoegawa K."/>
            <person name="de Jong P."/>
            <person name="Grimwood J."/>
            <person name="Chapman J.A."/>
            <person name="Shapiro H."/>
            <person name="Aerts A."/>
            <person name="Otillar R.P."/>
            <person name="Terry A.Y."/>
            <person name="Boore J.L."/>
            <person name="Grigoriev I.V."/>
            <person name="Lindberg D.R."/>
            <person name="Seaver E.C."/>
            <person name="Weisblat D.A."/>
            <person name="Putnam N.H."/>
            <person name="Rokhsar D.S."/>
        </authorList>
    </citation>
    <scope>NUCLEOTIDE SEQUENCE</scope>
    <source>
        <strain evidence="1 3">I ESC-2004</strain>
    </source>
</reference>
<dbReference type="EMBL" id="KB294299">
    <property type="protein sequence ID" value="ELU14781.1"/>
    <property type="molecule type" value="Genomic_DNA"/>
</dbReference>
<evidence type="ECO:0000313" key="3">
    <source>
        <dbReference type="Proteomes" id="UP000014760"/>
    </source>
</evidence>
<evidence type="ECO:0000313" key="2">
    <source>
        <dbReference type="EnsemblMetazoa" id="CapteP210007"/>
    </source>
</evidence>
<accession>R7VER7</accession>
<dbReference type="Gene3D" id="3.60.10.10">
    <property type="entry name" value="Endonuclease/exonuclease/phosphatase"/>
    <property type="match status" value="1"/>
</dbReference>
<name>R7VER7_CAPTE</name>
<evidence type="ECO:0008006" key="4">
    <source>
        <dbReference type="Google" id="ProtNLM"/>
    </source>
</evidence>
<dbReference type="OrthoDB" id="7476844at2759"/>
<sequence>MRPTTTNEPDSIYVSKDDKIAACELRTVKTKLIRVFVTGMVHETKPAEMEKMLKEKMNNNTVKCELIKKGERSSSFCVSAECLSADGIYDPILWPEGSYVLSFNTRGLTLGKSAAAASRRMPIEKMLAEECDVLCLQETWLTKQDLGGLSDLHPGYVGVGETTTDLNSGLLRGHVAGGVAIMWRSCHGHLISEVRLGVDWAIGIEYGSADHHFYIINIYAPYECRDNEPLYLERMAYLSAFIDNLRIDMYISYW</sequence>
<keyword evidence="3" id="KW-1185">Reference proteome</keyword>
<proteinExistence type="predicted"/>
<dbReference type="EMBL" id="AMQN01004756">
    <property type="status" value="NOT_ANNOTATED_CDS"/>
    <property type="molecule type" value="Genomic_DNA"/>
</dbReference>
<dbReference type="HOGENOM" id="CLU_1095157_0_0_1"/>
<protein>
    <recommendedName>
        <fullName evidence="4">Endonuclease/exonuclease/phosphatase domain-containing protein</fullName>
    </recommendedName>
</protein>
<dbReference type="AlphaFoldDB" id="R7VER7"/>
<reference evidence="2" key="3">
    <citation type="submission" date="2015-06" db="UniProtKB">
        <authorList>
            <consortium name="EnsemblMetazoa"/>
        </authorList>
    </citation>
    <scope>IDENTIFICATION</scope>
</reference>
<dbReference type="Proteomes" id="UP000014760">
    <property type="component" value="Unassembled WGS sequence"/>
</dbReference>
<dbReference type="SUPFAM" id="SSF56219">
    <property type="entry name" value="DNase I-like"/>
    <property type="match status" value="1"/>
</dbReference>
<gene>
    <name evidence="1" type="ORF">CAPTEDRAFT_210007</name>
</gene>
<dbReference type="InterPro" id="IPR036691">
    <property type="entry name" value="Endo/exonu/phosph_ase_sf"/>
</dbReference>
<evidence type="ECO:0000313" key="1">
    <source>
        <dbReference type="EMBL" id="ELU14781.1"/>
    </source>
</evidence>
<organism evidence="1">
    <name type="scientific">Capitella teleta</name>
    <name type="common">Polychaete worm</name>
    <dbReference type="NCBI Taxonomy" id="283909"/>
    <lineage>
        <taxon>Eukaryota</taxon>
        <taxon>Metazoa</taxon>
        <taxon>Spiralia</taxon>
        <taxon>Lophotrochozoa</taxon>
        <taxon>Annelida</taxon>
        <taxon>Polychaeta</taxon>
        <taxon>Sedentaria</taxon>
        <taxon>Scolecida</taxon>
        <taxon>Capitellidae</taxon>
        <taxon>Capitella</taxon>
    </lineage>
</organism>
<dbReference type="EnsemblMetazoa" id="CapteT210007">
    <property type="protein sequence ID" value="CapteP210007"/>
    <property type="gene ID" value="CapteG210007"/>
</dbReference>